<dbReference type="SUPFAM" id="SSF75615">
    <property type="entry name" value="Siroheme synthase middle domains-like"/>
    <property type="match status" value="1"/>
</dbReference>
<dbReference type="GO" id="GO:0043115">
    <property type="term" value="F:precorrin-2 dehydrogenase activity"/>
    <property type="evidence" value="ECO:0007669"/>
    <property type="project" value="UniProtKB-EC"/>
</dbReference>
<proteinExistence type="predicted"/>
<dbReference type="Pfam" id="PF13241">
    <property type="entry name" value="NAD_binding_7"/>
    <property type="match status" value="1"/>
</dbReference>
<dbReference type="InterPro" id="IPR036291">
    <property type="entry name" value="NAD(P)-bd_dom_sf"/>
</dbReference>
<dbReference type="InterPro" id="IPR037115">
    <property type="entry name" value="Sirohaem_synt_dimer_dom_sf"/>
</dbReference>
<keyword evidence="4" id="KW-0520">NAD</keyword>
<comment type="caution">
    <text evidence="8">The sequence shown here is derived from an EMBL/GenBank/DDBJ whole genome shotgun (WGS) entry which is preliminary data.</text>
</comment>
<evidence type="ECO:0000259" key="7">
    <source>
        <dbReference type="Pfam" id="PF10414"/>
    </source>
</evidence>
<feature type="domain" description="Sirohaem synthase dimerisation" evidence="7">
    <location>
        <begin position="152"/>
        <end position="206"/>
    </location>
</feature>
<accession>A0A0Q0VIG1</accession>
<dbReference type="PANTHER" id="PTHR35330">
    <property type="entry name" value="SIROHEME BIOSYNTHESIS PROTEIN MET8"/>
    <property type="match status" value="1"/>
</dbReference>
<evidence type="ECO:0000256" key="4">
    <source>
        <dbReference type="ARBA" id="ARBA00023027"/>
    </source>
</evidence>
<dbReference type="Pfam" id="PF10414">
    <property type="entry name" value="CysG_dimeriser"/>
    <property type="match status" value="1"/>
</dbReference>
<dbReference type="OrthoDB" id="9815856at2"/>
<dbReference type="InterPro" id="IPR019478">
    <property type="entry name" value="Sirohaem_synthase_dimer_dom"/>
</dbReference>
<name>A0A0Q0VIG1_VIBMT</name>
<dbReference type="EC" id="1.3.1.76" evidence="2"/>
<dbReference type="EMBL" id="LBGP01000010">
    <property type="protein sequence ID" value="KQB02345.1"/>
    <property type="molecule type" value="Genomic_DNA"/>
</dbReference>
<evidence type="ECO:0000256" key="3">
    <source>
        <dbReference type="ARBA" id="ARBA00023002"/>
    </source>
</evidence>
<protein>
    <recommendedName>
        <fullName evidence="2">precorrin-2 dehydrogenase</fullName>
        <ecNumber evidence="2">1.3.1.76</ecNumber>
    </recommendedName>
</protein>
<evidence type="ECO:0000313" key="8">
    <source>
        <dbReference type="EMBL" id="KQB02345.1"/>
    </source>
</evidence>
<dbReference type="Gene3D" id="3.40.50.720">
    <property type="entry name" value="NAD(P)-binding Rossmann-like Domain"/>
    <property type="match status" value="1"/>
</dbReference>
<evidence type="ECO:0000256" key="1">
    <source>
        <dbReference type="ARBA" id="ARBA00005010"/>
    </source>
</evidence>
<dbReference type="Gene3D" id="1.10.8.210">
    <property type="entry name" value="Sirohaem synthase, dimerisation domain"/>
    <property type="match status" value="1"/>
</dbReference>
<dbReference type="InterPro" id="IPR006367">
    <property type="entry name" value="Sirohaem_synthase_N"/>
</dbReference>
<evidence type="ECO:0000256" key="5">
    <source>
        <dbReference type="ARBA" id="ARBA00023244"/>
    </source>
</evidence>
<dbReference type="AlphaFoldDB" id="A0A0Q0VIG1"/>
<dbReference type="PANTHER" id="PTHR35330:SF1">
    <property type="entry name" value="SIROHEME BIOSYNTHESIS PROTEIN MET8"/>
    <property type="match status" value="1"/>
</dbReference>
<sequence length="312" mass="35612">MRYFPLFLDLTNKPVLVVGGGEVACRKIDALLRADANVTVISPHVAPVLQNWIQEGKCHWIQHFYSSHWLDKRYVQVWATTDNPELNHQVHKDAKEQGILVNVVDDQPYCDFITPSMIERGRIQLAISSGGASPVLIRNIRETLEAVLAQNLALLADFAASKRHSIQDFLPNVDLRRQFWERFFAHPEVKNAQDRESLERIYIHLLGQSADKTFSITWIEFGRDVELLSLKALRHMQQAELILHTQSCPFAFVDLCRRDAQRQSFYSSVELSTLLSAAQQEKQHVCVMIPEGSSEYALLQGKARVLKLAQQV</sequence>
<dbReference type="Proteomes" id="UP000050491">
    <property type="component" value="Unassembled WGS sequence"/>
</dbReference>
<dbReference type="GO" id="GO:0019354">
    <property type="term" value="P:siroheme biosynthetic process"/>
    <property type="evidence" value="ECO:0007669"/>
    <property type="project" value="UniProtKB-UniPathway"/>
</dbReference>
<dbReference type="SUPFAM" id="SSF51735">
    <property type="entry name" value="NAD(P)-binding Rossmann-fold domains"/>
    <property type="match status" value="1"/>
</dbReference>
<dbReference type="InterPro" id="IPR028161">
    <property type="entry name" value="Met8-like"/>
</dbReference>
<organism evidence="8 9">
    <name type="scientific">Vibrio metoecus</name>
    <dbReference type="NCBI Taxonomy" id="1481663"/>
    <lineage>
        <taxon>Bacteria</taxon>
        <taxon>Pseudomonadati</taxon>
        <taxon>Pseudomonadota</taxon>
        <taxon>Gammaproteobacteria</taxon>
        <taxon>Vibrionales</taxon>
        <taxon>Vibrionaceae</taxon>
        <taxon>Vibrio</taxon>
    </lineage>
</organism>
<evidence type="ECO:0000313" key="9">
    <source>
        <dbReference type="Proteomes" id="UP000050491"/>
    </source>
</evidence>
<dbReference type="NCBIfam" id="TIGR01470">
    <property type="entry name" value="cysG_Nterm"/>
    <property type="match status" value="1"/>
</dbReference>
<comment type="catalytic activity">
    <reaction evidence="6">
        <text>precorrin-2 + NAD(+) = sirohydrochlorin + NADH + 2 H(+)</text>
        <dbReference type="Rhea" id="RHEA:15613"/>
        <dbReference type="ChEBI" id="CHEBI:15378"/>
        <dbReference type="ChEBI" id="CHEBI:57540"/>
        <dbReference type="ChEBI" id="CHEBI:57945"/>
        <dbReference type="ChEBI" id="CHEBI:58351"/>
        <dbReference type="ChEBI" id="CHEBI:58827"/>
        <dbReference type="EC" id="1.3.1.76"/>
    </reaction>
</comment>
<dbReference type="PATRIC" id="fig|1481663.12.peg.456"/>
<gene>
    <name evidence="8" type="ORF">XV92_08490</name>
</gene>
<dbReference type="Gene3D" id="3.30.160.110">
    <property type="entry name" value="Siroheme synthase, domain 2"/>
    <property type="match status" value="1"/>
</dbReference>
<dbReference type="UniPathway" id="UPA00262">
    <property type="reaction ID" value="UER00222"/>
</dbReference>
<keyword evidence="3" id="KW-0560">Oxidoreductase</keyword>
<comment type="pathway">
    <text evidence="1">Porphyrin-containing compound metabolism; siroheme biosynthesis; sirohydrochlorin from precorrin-2: step 1/1.</text>
</comment>
<keyword evidence="5" id="KW-0627">Porphyrin biosynthesis</keyword>
<dbReference type="RefSeq" id="WP_055064565.1">
    <property type="nucleotide sequence ID" value="NZ_LBGP01000010.1"/>
</dbReference>
<dbReference type="GO" id="GO:0004325">
    <property type="term" value="F:ferrochelatase activity"/>
    <property type="evidence" value="ECO:0007669"/>
    <property type="project" value="InterPro"/>
</dbReference>
<evidence type="ECO:0000256" key="6">
    <source>
        <dbReference type="ARBA" id="ARBA00047561"/>
    </source>
</evidence>
<evidence type="ECO:0000256" key="2">
    <source>
        <dbReference type="ARBA" id="ARBA00012400"/>
    </source>
</evidence>
<reference evidence="8 9" key="1">
    <citation type="journal article" date="2015" name="Genome Biol. Evol.">
        <title>The Dynamics of Genetic Interactions between Vibrio metoecus and Vibrio cholerae, Two Close Relatives Co-Occurring in the Environment.</title>
        <authorList>
            <person name="Orata F.D."/>
            <person name="Kirchberger P.C."/>
            <person name="Meheust R."/>
            <person name="Barlow E.J."/>
            <person name="Tarr C.L."/>
            <person name="Boucher Y."/>
        </authorList>
    </citation>
    <scope>NUCLEOTIDE SEQUENCE [LARGE SCALE GENOMIC DNA]</scope>
    <source>
        <strain evidence="8 9">YB5B04</strain>
    </source>
</reference>